<dbReference type="AlphaFoldDB" id="T1IK24"/>
<reference evidence="2" key="2">
    <citation type="submission" date="2015-02" db="UniProtKB">
        <authorList>
            <consortium name="EnsemblMetazoa"/>
        </authorList>
    </citation>
    <scope>IDENTIFICATION</scope>
</reference>
<dbReference type="Gene3D" id="2.170.140.10">
    <property type="entry name" value="Chitin binding domain"/>
    <property type="match status" value="1"/>
</dbReference>
<dbReference type="PANTHER" id="PTHR22933">
    <property type="entry name" value="FI18007P1-RELATED"/>
    <property type="match status" value="1"/>
</dbReference>
<reference evidence="3" key="1">
    <citation type="submission" date="2011-05" db="EMBL/GenBank/DDBJ databases">
        <authorList>
            <person name="Richards S.R."/>
            <person name="Qu J."/>
            <person name="Jiang H."/>
            <person name="Jhangiani S.N."/>
            <person name="Agravi P."/>
            <person name="Goodspeed R."/>
            <person name="Gross S."/>
            <person name="Mandapat C."/>
            <person name="Jackson L."/>
            <person name="Mathew T."/>
            <person name="Pu L."/>
            <person name="Thornton R."/>
            <person name="Saada N."/>
            <person name="Wilczek-Boney K.B."/>
            <person name="Lee S."/>
            <person name="Kovar C."/>
            <person name="Wu Y."/>
            <person name="Scherer S.E."/>
            <person name="Worley K.C."/>
            <person name="Muzny D.M."/>
            <person name="Gibbs R."/>
        </authorList>
    </citation>
    <scope>NUCLEOTIDE SEQUENCE</scope>
    <source>
        <strain evidence="3">Brora</strain>
    </source>
</reference>
<dbReference type="InterPro" id="IPR052976">
    <property type="entry name" value="Scoloptoxin-like"/>
</dbReference>
<organism evidence="2 3">
    <name type="scientific">Strigamia maritima</name>
    <name type="common">European centipede</name>
    <name type="synonym">Geophilus maritimus</name>
    <dbReference type="NCBI Taxonomy" id="126957"/>
    <lineage>
        <taxon>Eukaryota</taxon>
        <taxon>Metazoa</taxon>
        <taxon>Ecdysozoa</taxon>
        <taxon>Arthropoda</taxon>
        <taxon>Myriapoda</taxon>
        <taxon>Chilopoda</taxon>
        <taxon>Pleurostigmophora</taxon>
        <taxon>Geophilomorpha</taxon>
        <taxon>Linotaeniidae</taxon>
        <taxon>Strigamia</taxon>
    </lineage>
</organism>
<dbReference type="EMBL" id="JH430389">
    <property type="status" value="NOT_ANNOTATED_CDS"/>
    <property type="molecule type" value="Genomic_DNA"/>
</dbReference>
<dbReference type="GO" id="GO:0005576">
    <property type="term" value="C:extracellular region"/>
    <property type="evidence" value="ECO:0007669"/>
    <property type="project" value="InterPro"/>
</dbReference>
<dbReference type="STRING" id="126957.T1IK24"/>
<dbReference type="InterPro" id="IPR002557">
    <property type="entry name" value="Chitin-bd_dom"/>
</dbReference>
<feature type="domain" description="Chitin-binding type-2" evidence="1">
    <location>
        <begin position="188"/>
        <end position="247"/>
    </location>
</feature>
<dbReference type="Proteomes" id="UP000014500">
    <property type="component" value="Unassembled WGS sequence"/>
</dbReference>
<dbReference type="PANTHER" id="PTHR22933:SF43">
    <property type="entry name" value="LP10131P"/>
    <property type="match status" value="1"/>
</dbReference>
<dbReference type="PROSITE" id="PS50940">
    <property type="entry name" value="CHIT_BIND_II"/>
    <property type="match status" value="1"/>
</dbReference>
<dbReference type="Pfam" id="PF01607">
    <property type="entry name" value="CBM_14"/>
    <property type="match status" value="1"/>
</dbReference>
<evidence type="ECO:0000313" key="3">
    <source>
        <dbReference type="Proteomes" id="UP000014500"/>
    </source>
</evidence>
<dbReference type="EnsemblMetazoa" id="SMAR001260-RA">
    <property type="protein sequence ID" value="SMAR001260-PA"/>
    <property type="gene ID" value="SMAR001260"/>
</dbReference>
<keyword evidence="3" id="KW-1185">Reference proteome</keyword>
<sequence length="392" mass="45557">RIFNCFRFASLHDNILRLTFYASGGETGQQEMKSIWFYYTLTLYRTHCEWCNYRNAIPCSLFQLVSCYLFRPPHVPAQYLIASKPRHAGQFVQLENISQTKSPVAYLRPSFKSLTIPFPKVSSEPSLVPDSTPNPVTVYSETPIKKPKAKTTRTTRISGKNDIKDFIKEMDAEKEHEKKLSDILPLVTFDCHDISEGYYADVAFQCEVFHYCGKPSGKRFTFFCPPGSRFNQMHLICDYEMFQGCDKSHEYFHLNDKMHPKDDKNVSSTKTHYHQINTTSIPPSHFTYKSVSTTPRQISAVTLKSNLIEVKETSYKRPDRSRYSQRQWTMAYPHGPMVMRVPSRMGKLQPATNHIPTSRVLLNPHYIPMIRDKKQILQPLIYLEEKYHCGHI</sequence>
<dbReference type="GO" id="GO:0008061">
    <property type="term" value="F:chitin binding"/>
    <property type="evidence" value="ECO:0007669"/>
    <property type="project" value="InterPro"/>
</dbReference>
<accession>T1IK24</accession>
<dbReference type="HOGENOM" id="CLU_705118_0_0_1"/>
<protein>
    <recommendedName>
        <fullName evidence="1">Chitin-binding type-2 domain-containing protein</fullName>
    </recommendedName>
</protein>
<evidence type="ECO:0000313" key="2">
    <source>
        <dbReference type="EnsemblMetazoa" id="SMAR001260-PA"/>
    </source>
</evidence>
<dbReference type="SUPFAM" id="SSF57625">
    <property type="entry name" value="Invertebrate chitin-binding proteins"/>
    <property type="match status" value="1"/>
</dbReference>
<proteinExistence type="predicted"/>
<dbReference type="InterPro" id="IPR036508">
    <property type="entry name" value="Chitin-bd_dom_sf"/>
</dbReference>
<evidence type="ECO:0000259" key="1">
    <source>
        <dbReference type="PROSITE" id="PS50940"/>
    </source>
</evidence>
<name>T1IK24_STRMM</name>